<dbReference type="Gene3D" id="1.20.5.110">
    <property type="match status" value="1"/>
</dbReference>
<dbReference type="InterPro" id="IPR006011">
    <property type="entry name" value="Syntaxin_N"/>
</dbReference>
<dbReference type="SMART" id="SM00503">
    <property type="entry name" value="SynN"/>
    <property type="match status" value="1"/>
</dbReference>
<protein>
    <submittedName>
        <fullName evidence="7">Putative snare protein pep12/vam3/syntaxin 7/syntaxin 17</fullName>
    </submittedName>
</protein>
<evidence type="ECO:0000256" key="3">
    <source>
        <dbReference type="ARBA" id="ARBA00022775"/>
    </source>
</evidence>
<dbReference type="Pfam" id="PF14523">
    <property type="entry name" value="Syntaxin_2"/>
    <property type="match status" value="1"/>
</dbReference>
<dbReference type="GO" id="GO:0006886">
    <property type="term" value="P:intracellular protein transport"/>
    <property type="evidence" value="ECO:0007669"/>
    <property type="project" value="InterPro"/>
</dbReference>
<dbReference type="InterPro" id="IPR000727">
    <property type="entry name" value="T_SNARE_dom"/>
</dbReference>
<comment type="subcellular location">
    <subcellularLocation>
        <location evidence="1">Membrane</location>
        <topology evidence="1">Single-pass type IV membrane protein</topology>
    </subcellularLocation>
</comment>
<accession>U5EIB6</accession>
<evidence type="ECO:0000256" key="4">
    <source>
        <dbReference type="RuleBase" id="RU003858"/>
    </source>
</evidence>
<dbReference type="EMBL" id="GANO01002692">
    <property type="protein sequence ID" value="JAB57179.1"/>
    <property type="molecule type" value="mRNA"/>
</dbReference>
<sequence>MSREGLTINTKGGNNFDNNYPRDYGATSSSTASNFASFSPTEFISLSDSIGSNIVAVKSSWQLLEKANKTIGTNKDNQSVRDKVHAVQTTTNQKITTTTKDLHRLSQIVRHGDNIQKLQVERLTADFKYVVEIYSKSQQVIAAKMKQILLVGIYPSDNNYDSQSSMTNNENTEKLIQQQRQMQFEEDMLLEREQRIRQIEADVLDVNEIMKDLSNLVQTQAETIDTIENTIDHAVGNVESGRSELEKAAEYHAKYRRKVLILLAIAVIIGIIVTLIIVSQLKS</sequence>
<dbReference type="PROSITE" id="PS50192">
    <property type="entry name" value="T_SNARE"/>
    <property type="match status" value="1"/>
</dbReference>
<keyword evidence="5" id="KW-1133">Transmembrane helix</keyword>
<evidence type="ECO:0000259" key="6">
    <source>
        <dbReference type="PROSITE" id="PS50192"/>
    </source>
</evidence>
<dbReference type="InterPro" id="IPR010989">
    <property type="entry name" value="SNARE"/>
</dbReference>
<evidence type="ECO:0000256" key="5">
    <source>
        <dbReference type="SAM" id="Phobius"/>
    </source>
</evidence>
<keyword evidence="5" id="KW-0472">Membrane</keyword>
<keyword evidence="5" id="KW-0812">Transmembrane</keyword>
<dbReference type="GO" id="GO:0031201">
    <property type="term" value="C:SNARE complex"/>
    <property type="evidence" value="ECO:0007669"/>
    <property type="project" value="TreeGrafter"/>
</dbReference>
<dbReference type="CDD" id="cd15847">
    <property type="entry name" value="SNARE_syntaxin7_like"/>
    <property type="match status" value="1"/>
</dbReference>
<evidence type="ECO:0000256" key="2">
    <source>
        <dbReference type="ARBA" id="ARBA00009063"/>
    </source>
</evidence>
<feature type="domain" description="T-SNARE coiled-coil homology" evidence="6">
    <location>
        <begin position="186"/>
        <end position="248"/>
    </location>
</feature>
<keyword evidence="3" id="KW-0813">Transport</keyword>
<dbReference type="GO" id="GO:0000149">
    <property type="term" value="F:SNARE binding"/>
    <property type="evidence" value="ECO:0007669"/>
    <property type="project" value="TreeGrafter"/>
</dbReference>
<dbReference type="PANTHER" id="PTHR19957:SF38">
    <property type="entry name" value="LD27581P"/>
    <property type="match status" value="1"/>
</dbReference>
<dbReference type="GO" id="GO:0012505">
    <property type="term" value="C:endomembrane system"/>
    <property type="evidence" value="ECO:0007669"/>
    <property type="project" value="TreeGrafter"/>
</dbReference>
<dbReference type="AlphaFoldDB" id="U5EIB6"/>
<dbReference type="SUPFAM" id="SSF47661">
    <property type="entry name" value="t-snare proteins"/>
    <property type="match status" value="1"/>
</dbReference>
<dbReference type="Pfam" id="PF05739">
    <property type="entry name" value="SNARE"/>
    <property type="match status" value="1"/>
</dbReference>
<feature type="transmembrane region" description="Helical" evidence="5">
    <location>
        <begin position="259"/>
        <end position="281"/>
    </location>
</feature>
<dbReference type="Gene3D" id="1.20.58.70">
    <property type="match status" value="1"/>
</dbReference>
<evidence type="ECO:0000256" key="1">
    <source>
        <dbReference type="ARBA" id="ARBA00004211"/>
    </source>
</evidence>
<keyword evidence="3" id="KW-0532">Neurotransmitter transport</keyword>
<dbReference type="GO" id="GO:0005484">
    <property type="term" value="F:SNAP receptor activity"/>
    <property type="evidence" value="ECO:0007669"/>
    <property type="project" value="InterPro"/>
</dbReference>
<dbReference type="GO" id="GO:0006836">
    <property type="term" value="P:neurotransmitter transport"/>
    <property type="evidence" value="ECO:0007669"/>
    <property type="project" value="UniProtKB-KW"/>
</dbReference>
<proteinExistence type="evidence at transcript level"/>
<dbReference type="PANTHER" id="PTHR19957">
    <property type="entry name" value="SYNTAXIN"/>
    <property type="match status" value="1"/>
</dbReference>
<dbReference type="GO" id="GO:0006906">
    <property type="term" value="P:vesicle fusion"/>
    <property type="evidence" value="ECO:0007669"/>
    <property type="project" value="TreeGrafter"/>
</dbReference>
<organism evidence="7">
    <name type="scientific">Corethrella appendiculata</name>
    <dbReference type="NCBI Taxonomy" id="1370023"/>
    <lineage>
        <taxon>Eukaryota</taxon>
        <taxon>Metazoa</taxon>
        <taxon>Ecdysozoa</taxon>
        <taxon>Arthropoda</taxon>
        <taxon>Hexapoda</taxon>
        <taxon>Insecta</taxon>
        <taxon>Pterygota</taxon>
        <taxon>Neoptera</taxon>
        <taxon>Endopterygota</taxon>
        <taxon>Diptera</taxon>
        <taxon>Nematocera</taxon>
        <taxon>Culicoidea</taxon>
        <taxon>Chaoboridae</taxon>
        <taxon>Corethrella</taxon>
    </lineage>
</organism>
<dbReference type="PROSITE" id="PS00914">
    <property type="entry name" value="SYNTAXIN"/>
    <property type="match status" value="1"/>
</dbReference>
<reference evidence="7" key="1">
    <citation type="journal article" date="2014" name="Insect Biochem. Mol. Biol.">
        <title>An insight into the sialome of the frog biting fly, Corethrella appendiculata.</title>
        <authorList>
            <person name="Ribeiro J.M.C."/>
            <person name="Chagas A.C."/>
            <person name="Pham V.M."/>
            <person name="Lounibos L.P."/>
            <person name="Calvo E."/>
        </authorList>
    </citation>
    <scope>NUCLEOTIDE SEQUENCE</scope>
    <source>
        <tissue evidence="7">Salivary glands</tissue>
    </source>
</reference>
<dbReference type="SMART" id="SM00397">
    <property type="entry name" value="t_SNARE"/>
    <property type="match status" value="1"/>
</dbReference>
<evidence type="ECO:0000313" key="7">
    <source>
        <dbReference type="EMBL" id="JAB57179.1"/>
    </source>
</evidence>
<dbReference type="InterPro" id="IPR006012">
    <property type="entry name" value="Syntaxin/epimorphin_CS"/>
</dbReference>
<name>U5EIB6_9DIPT</name>
<dbReference type="GO" id="GO:0048278">
    <property type="term" value="P:vesicle docking"/>
    <property type="evidence" value="ECO:0007669"/>
    <property type="project" value="TreeGrafter"/>
</dbReference>
<comment type="similarity">
    <text evidence="2 4">Belongs to the syntaxin family.</text>
</comment>
<dbReference type="InterPro" id="IPR045242">
    <property type="entry name" value="Syntaxin"/>
</dbReference>